<reference evidence="1 2" key="2">
    <citation type="submission" date="2018-06" db="EMBL/GenBank/DDBJ databases">
        <title>Metagenomic assembly of (sub)arctic Cyanobacteria and their associated microbiome from non-axenic cultures.</title>
        <authorList>
            <person name="Baurain D."/>
        </authorList>
    </citation>
    <scope>NUCLEOTIDE SEQUENCE [LARGE SCALE GENOMIC DNA]</scope>
    <source>
        <strain evidence="1">ULC041bin1</strain>
    </source>
</reference>
<sequence length="313" mass="35639">MTTRGIYITANDKVIDHAIACLNSIRAHDPSIPVMLIPYNDDYHQVAEVLGRDYGVEVYPDLAFIQRLSKNLHGIFGEGFFARPNQFRKQACWFGPFDRFLYIDTDVVVFSAIAKVLDYLDNYDFISYDYQHRGGIRNVFSPAIVEQGVFTPTELEDMFNCGFWGSKKGLVSEQDLYDTFAECAAHPDYFDFSEKTSDQPIINYLILKRMARRFNLVRQPGGGPGNWAGSPHFVPLVASEGMTLSDPNVNQPLDYLHWAGYRIQPGCPYWDIWAYYRYLRDPDSRPVEVPVVPPSPLGTLGRKAGKLLSRLGR</sequence>
<dbReference type="EMBL" id="QBMN01000178">
    <property type="protein sequence ID" value="PZO35206.1"/>
    <property type="molecule type" value="Genomic_DNA"/>
</dbReference>
<dbReference type="Proteomes" id="UP000249081">
    <property type="component" value="Unassembled WGS sequence"/>
</dbReference>
<dbReference type="Gene3D" id="3.90.550.10">
    <property type="entry name" value="Spore Coat Polysaccharide Biosynthesis Protein SpsA, Chain A"/>
    <property type="match status" value="1"/>
</dbReference>
<dbReference type="InterPro" id="IPR054619">
    <property type="entry name" value="Npun_R2821-like"/>
</dbReference>
<evidence type="ECO:0000313" key="2">
    <source>
        <dbReference type="Proteomes" id="UP000249081"/>
    </source>
</evidence>
<evidence type="ECO:0000313" key="1">
    <source>
        <dbReference type="EMBL" id="PZO35206.1"/>
    </source>
</evidence>
<organism evidence="1 2">
    <name type="scientific">Shackletoniella antarctica</name>
    <dbReference type="NCBI Taxonomy" id="268115"/>
    <lineage>
        <taxon>Bacteria</taxon>
        <taxon>Bacillati</taxon>
        <taxon>Cyanobacteriota</taxon>
        <taxon>Cyanophyceae</taxon>
        <taxon>Oculatellales</taxon>
        <taxon>Oculatellaceae</taxon>
        <taxon>Shackletoniella</taxon>
    </lineage>
</organism>
<gene>
    <name evidence="1" type="ORF">DCF17_19105</name>
</gene>
<accession>A0A2W4VS49</accession>
<proteinExistence type="predicted"/>
<reference evidence="2" key="1">
    <citation type="submission" date="2018-04" db="EMBL/GenBank/DDBJ databases">
        <authorList>
            <person name="Cornet L."/>
        </authorList>
    </citation>
    <scope>NUCLEOTIDE SEQUENCE [LARGE SCALE GENOMIC DNA]</scope>
</reference>
<name>A0A2W4VS49_9CYAN</name>
<dbReference type="InterPro" id="IPR029044">
    <property type="entry name" value="Nucleotide-diphossugar_trans"/>
</dbReference>
<protein>
    <submittedName>
        <fullName evidence="1">Methionine synthase</fullName>
    </submittedName>
</protein>
<comment type="caution">
    <text evidence="1">The sequence shown here is derived from an EMBL/GenBank/DDBJ whole genome shotgun (WGS) entry which is preliminary data.</text>
</comment>
<dbReference type="NCBIfam" id="NF045582">
    <property type="entry name" value="Npun_R2823_gen"/>
    <property type="match status" value="1"/>
</dbReference>
<dbReference type="AlphaFoldDB" id="A0A2W4VS49"/>
<dbReference type="SUPFAM" id="SSF53448">
    <property type="entry name" value="Nucleotide-diphospho-sugar transferases"/>
    <property type="match status" value="1"/>
</dbReference>